<feature type="transmembrane region" description="Helical" evidence="1">
    <location>
        <begin position="44"/>
        <end position="63"/>
    </location>
</feature>
<keyword evidence="1" id="KW-0472">Membrane</keyword>
<keyword evidence="3" id="KW-1185">Reference proteome</keyword>
<accession>A0ABW0QDJ1</accession>
<proteinExistence type="predicted"/>
<reference evidence="3" key="1">
    <citation type="journal article" date="2019" name="Int. J. Syst. Evol. Microbiol.">
        <title>The Global Catalogue of Microorganisms (GCM) 10K type strain sequencing project: providing services to taxonomists for standard genome sequencing and annotation.</title>
        <authorList>
            <consortium name="The Broad Institute Genomics Platform"/>
            <consortium name="The Broad Institute Genome Sequencing Center for Infectious Disease"/>
            <person name="Wu L."/>
            <person name="Ma J."/>
        </authorList>
    </citation>
    <scope>NUCLEOTIDE SEQUENCE [LARGE SCALE GENOMIC DNA]</scope>
    <source>
        <strain evidence="3">CGMCC 4.7277</strain>
    </source>
</reference>
<name>A0ABW0QDJ1_9BURK</name>
<dbReference type="Proteomes" id="UP001596084">
    <property type="component" value="Unassembled WGS sequence"/>
</dbReference>
<keyword evidence="1" id="KW-0812">Transmembrane</keyword>
<dbReference type="EMBL" id="JBHSMX010000055">
    <property type="protein sequence ID" value="MFC5522680.1"/>
    <property type="molecule type" value="Genomic_DNA"/>
</dbReference>
<evidence type="ECO:0000313" key="3">
    <source>
        <dbReference type="Proteomes" id="UP001596084"/>
    </source>
</evidence>
<gene>
    <name evidence="2" type="ORF">ACFPP7_17455</name>
</gene>
<organism evidence="2 3">
    <name type="scientific">Polaromonas jejuensis</name>
    <dbReference type="NCBI Taxonomy" id="457502"/>
    <lineage>
        <taxon>Bacteria</taxon>
        <taxon>Pseudomonadati</taxon>
        <taxon>Pseudomonadota</taxon>
        <taxon>Betaproteobacteria</taxon>
        <taxon>Burkholderiales</taxon>
        <taxon>Comamonadaceae</taxon>
        <taxon>Polaromonas</taxon>
    </lineage>
</organism>
<sequence length="71" mass="7093">MKKLINIFNALAGLFVDDGLFALAISGIVALAAIIAAIAPAVPIAAGLVLLAGCLGVLFSNVMRAGNRAQS</sequence>
<comment type="caution">
    <text evidence="2">The sequence shown here is derived from an EMBL/GenBank/DDBJ whole genome shotgun (WGS) entry which is preliminary data.</text>
</comment>
<evidence type="ECO:0000313" key="2">
    <source>
        <dbReference type="EMBL" id="MFC5522680.1"/>
    </source>
</evidence>
<keyword evidence="1" id="KW-1133">Transmembrane helix</keyword>
<dbReference type="RefSeq" id="WP_068836070.1">
    <property type="nucleotide sequence ID" value="NZ_JBHSMX010000055.1"/>
</dbReference>
<protein>
    <submittedName>
        <fullName evidence="2">Uncharacterized protein</fullName>
    </submittedName>
</protein>
<evidence type="ECO:0000256" key="1">
    <source>
        <dbReference type="SAM" id="Phobius"/>
    </source>
</evidence>
<feature type="transmembrane region" description="Helical" evidence="1">
    <location>
        <begin position="20"/>
        <end position="38"/>
    </location>
</feature>